<keyword evidence="3" id="KW-0175">Coiled coil</keyword>
<reference evidence="8" key="2">
    <citation type="submission" date="2025-09" db="UniProtKB">
        <authorList>
            <consortium name="Ensembl"/>
        </authorList>
    </citation>
    <scope>IDENTIFICATION</scope>
</reference>
<dbReference type="PANTHER" id="PTHR13455">
    <property type="entry name" value="TRANSCRIPTIONAL REPRESSOR P66-RELATED"/>
    <property type="match status" value="1"/>
</dbReference>
<dbReference type="Ensembl" id="ENSCRFT00000002267.1">
    <property type="protein sequence ID" value="ENSCRFP00000002173.1"/>
    <property type="gene ID" value="ENSCRFG00000001798.1"/>
</dbReference>
<name>A0A8C3NTG9_9PASS</name>
<reference evidence="8" key="1">
    <citation type="submission" date="2025-08" db="UniProtKB">
        <authorList>
            <consortium name="Ensembl"/>
        </authorList>
    </citation>
    <scope>IDENTIFICATION</scope>
</reference>
<evidence type="ECO:0000256" key="3">
    <source>
        <dbReference type="ARBA" id="ARBA00023054"/>
    </source>
</evidence>
<evidence type="ECO:0000313" key="8">
    <source>
        <dbReference type="Ensembl" id="ENSCRFP00000002173.1"/>
    </source>
</evidence>
<dbReference type="Pfam" id="PF16563">
    <property type="entry name" value="P66_CC"/>
    <property type="match status" value="1"/>
</dbReference>
<dbReference type="AlphaFoldDB" id="A0A8C3NTG9"/>
<evidence type="ECO:0000256" key="6">
    <source>
        <dbReference type="SAM" id="MobiDB-lite"/>
    </source>
</evidence>
<evidence type="ECO:0000256" key="1">
    <source>
        <dbReference type="ARBA" id="ARBA00004123"/>
    </source>
</evidence>
<organism evidence="8 9">
    <name type="scientific">Cyanoderma ruficeps</name>
    <name type="common">rufous-capped babbler</name>
    <dbReference type="NCBI Taxonomy" id="181631"/>
    <lineage>
        <taxon>Eukaryota</taxon>
        <taxon>Metazoa</taxon>
        <taxon>Chordata</taxon>
        <taxon>Craniata</taxon>
        <taxon>Vertebrata</taxon>
        <taxon>Euteleostomi</taxon>
        <taxon>Archelosauria</taxon>
        <taxon>Archosauria</taxon>
        <taxon>Dinosauria</taxon>
        <taxon>Saurischia</taxon>
        <taxon>Theropoda</taxon>
        <taxon>Coelurosauria</taxon>
        <taxon>Aves</taxon>
        <taxon>Neognathae</taxon>
        <taxon>Neoaves</taxon>
        <taxon>Telluraves</taxon>
        <taxon>Australaves</taxon>
        <taxon>Passeriformes</taxon>
        <taxon>Sylvioidea</taxon>
        <taxon>Timaliidae</taxon>
        <taxon>Cyanoderma</taxon>
    </lineage>
</organism>
<evidence type="ECO:0000259" key="7">
    <source>
        <dbReference type="Pfam" id="PF16563"/>
    </source>
</evidence>
<keyword evidence="4" id="KW-0804">Transcription</keyword>
<dbReference type="InterPro" id="IPR040386">
    <property type="entry name" value="P66"/>
</dbReference>
<dbReference type="Proteomes" id="UP000694396">
    <property type="component" value="Unplaced"/>
</dbReference>
<dbReference type="PANTHER" id="PTHR13455:SF4">
    <property type="entry name" value="TRANSCRIPTIONAL REPRESSOR P66-BETA"/>
    <property type="match status" value="1"/>
</dbReference>
<evidence type="ECO:0000256" key="4">
    <source>
        <dbReference type="ARBA" id="ARBA00023163"/>
    </source>
</evidence>
<accession>A0A8C3NTG9</accession>
<proteinExistence type="predicted"/>
<dbReference type="Gene3D" id="6.10.250.1650">
    <property type="match status" value="1"/>
</dbReference>
<protein>
    <recommendedName>
        <fullName evidence="7">Transcriptional repressor p66 coiled-coil MBD2-interaction domain-containing protein</fullName>
    </recommendedName>
</protein>
<keyword evidence="2" id="KW-0805">Transcription regulation</keyword>
<feature type="domain" description="Transcriptional repressor p66 coiled-coil MBD2-interaction" evidence="7">
    <location>
        <begin position="2"/>
        <end position="26"/>
    </location>
</feature>
<keyword evidence="5" id="KW-0539">Nucleus</keyword>
<evidence type="ECO:0000256" key="5">
    <source>
        <dbReference type="ARBA" id="ARBA00023242"/>
    </source>
</evidence>
<dbReference type="GO" id="GO:0000122">
    <property type="term" value="P:negative regulation of transcription by RNA polymerase II"/>
    <property type="evidence" value="ECO:0007669"/>
    <property type="project" value="InterPro"/>
</dbReference>
<sequence>MEEARLVLLKKLRQSQLQKENVVQKVKGGAGEDGVGTEPPPVGFPHQFPLGCALRFPPGALIPALTPCQTPVVQNAASIVQPSPAHVGQQGLSKIPSRPGAQGVEPQNLRTLQVSFPRSSWKIWHCWRHSGAFSEGQRNSCNSRCLGVGFGFVRS</sequence>
<dbReference type="InterPro" id="IPR032346">
    <property type="entry name" value="P66_CC"/>
</dbReference>
<dbReference type="GO" id="GO:0016581">
    <property type="term" value="C:NuRD complex"/>
    <property type="evidence" value="ECO:0007669"/>
    <property type="project" value="TreeGrafter"/>
</dbReference>
<evidence type="ECO:0000256" key="2">
    <source>
        <dbReference type="ARBA" id="ARBA00023015"/>
    </source>
</evidence>
<comment type="subcellular location">
    <subcellularLocation>
        <location evidence="1">Nucleus</location>
    </subcellularLocation>
</comment>
<feature type="region of interest" description="Disordered" evidence="6">
    <location>
        <begin position="85"/>
        <end position="104"/>
    </location>
</feature>
<evidence type="ECO:0000313" key="9">
    <source>
        <dbReference type="Proteomes" id="UP000694396"/>
    </source>
</evidence>
<keyword evidence="9" id="KW-1185">Reference proteome</keyword>